<dbReference type="InterPro" id="IPR015421">
    <property type="entry name" value="PyrdxlP-dep_Trfase_major"/>
</dbReference>
<dbReference type="WBParaSite" id="nRc.2.0.1.t30377-RA">
    <property type="protein sequence ID" value="nRc.2.0.1.t30377-RA"/>
    <property type="gene ID" value="nRc.2.0.1.g30377"/>
</dbReference>
<keyword evidence="3" id="KW-1185">Reference proteome</keyword>
<feature type="domain" description="Aminotransferase class I/classII large" evidence="2">
    <location>
        <begin position="69"/>
        <end position="430"/>
    </location>
</feature>
<evidence type="ECO:0000313" key="4">
    <source>
        <dbReference type="WBParaSite" id="nRc.2.0.1.t30377-RA"/>
    </source>
</evidence>
<dbReference type="PRINTS" id="PR00753">
    <property type="entry name" value="ACCSYNTHASE"/>
</dbReference>
<dbReference type="Pfam" id="PF00155">
    <property type="entry name" value="Aminotran_1_2"/>
    <property type="match status" value="1"/>
</dbReference>
<dbReference type="PANTHER" id="PTHR43795:SF39">
    <property type="entry name" value="AMINOTRANSFERASE CLASS I_CLASSII DOMAIN-CONTAINING PROTEIN"/>
    <property type="match status" value="1"/>
</dbReference>
<sequence>MNSNGIITNRQIRSNNISERASLLLEKDEEFLCKNLAVCQGKPWSREQSDGYINLGTAESSLCENILIEKINRSDLLKLEPSMLRYYKFCGIDSCRKSVAKFVERYFESSIKINPENLVILSGTTSIFDVLSHIIADSGEFFMCTTPYYSRISDDLMERSFVRTIRVPLELKKGINGEYTARINVQWIEDSYNKAISEGKSIKAIVIVNPDNPLGIVHPKDELLSIVQFASEKSLYLIFDEIYGLSVYRDCKEKFYSILSLLDTLPQESNIIWLWGLSKDFCSAGFRTSVFYTQNDNILKAAKPLSFFQCVPSLIQHMTAKLLSDYEWLDKVYFPRNNAALKRNCEIVEKWLHKLEIPYFRPNAGMFVFVNFSEFLQSRTEYSEMKLFEKFMEEKIYVIPGRILYAEKPGWYRIAFAQDSGSVEEGLRRIAAVLISQKLKIHLRTKESIDEILEVKTETDKDERKNA</sequence>
<dbReference type="PANTHER" id="PTHR43795">
    <property type="entry name" value="BIFUNCTIONAL ASPARTATE AMINOTRANSFERASE AND GLUTAMATE/ASPARTATE-PREPHENATE AMINOTRANSFERASE-RELATED"/>
    <property type="match status" value="1"/>
</dbReference>
<dbReference type="Proteomes" id="UP000887565">
    <property type="component" value="Unplaced"/>
</dbReference>
<reference evidence="4" key="1">
    <citation type="submission" date="2022-11" db="UniProtKB">
        <authorList>
            <consortium name="WormBaseParasite"/>
        </authorList>
    </citation>
    <scope>IDENTIFICATION</scope>
</reference>
<dbReference type="InterPro" id="IPR050478">
    <property type="entry name" value="Ethylene_sulfur-biosynth"/>
</dbReference>
<dbReference type="GO" id="GO:0006520">
    <property type="term" value="P:amino acid metabolic process"/>
    <property type="evidence" value="ECO:0007669"/>
    <property type="project" value="TreeGrafter"/>
</dbReference>
<protein>
    <submittedName>
        <fullName evidence="4">Aminotransferase class I/classII domain-containing protein</fullName>
    </submittedName>
</protein>
<keyword evidence="1" id="KW-0663">Pyridoxal phosphate</keyword>
<dbReference type="GO" id="GO:0008483">
    <property type="term" value="F:transaminase activity"/>
    <property type="evidence" value="ECO:0007669"/>
    <property type="project" value="TreeGrafter"/>
</dbReference>
<dbReference type="InterPro" id="IPR004839">
    <property type="entry name" value="Aminotransferase_I/II_large"/>
</dbReference>
<proteinExistence type="predicted"/>
<accession>A0A915JXE1</accession>
<dbReference type="SUPFAM" id="SSF53383">
    <property type="entry name" value="PLP-dependent transferases"/>
    <property type="match status" value="1"/>
</dbReference>
<evidence type="ECO:0000313" key="3">
    <source>
        <dbReference type="Proteomes" id="UP000887565"/>
    </source>
</evidence>
<dbReference type="OMA" id="HIAQKCL"/>
<name>A0A915JXE1_ROMCU</name>
<dbReference type="GO" id="GO:0030170">
    <property type="term" value="F:pyridoxal phosphate binding"/>
    <property type="evidence" value="ECO:0007669"/>
    <property type="project" value="InterPro"/>
</dbReference>
<dbReference type="InterPro" id="IPR015422">
    <property type="entry name" value="PyrdxlP-dep_Trfase_small"/>
</dbReference>
<dbReference type="CDD" id="cd00609">
    <property type="entry name" value="AAT_like"/>
    <property type="match status" value="1"/>
</dbReference>
<organism evidence="3 4">
    <name type="scientific">Romanomermis culicivorax</name>
    <name type="common">Nematode worm</name>
    <dbReference type="NCBI Taxonomy" id="13658"/>
    <lineage>
        <taxon>Eukaryota</taxon>
        <taxon>Metazoa</taxon>
        <taxon>Ecdysozoa</taxon>
        <taxon>Nematoda</taxon>
        <taxon>Enoplea</taxon>
        <taxon>Dorylaimia</taxon>
        <taxon>Mermithida</taxon>
        <taxon>Mermithoidea</taxon>
        <taxon>Mermithidae</taxon>
        <taxon>Romanomermis</taxon>
    </lineage>
</organism>
<dbReference type="InterPro" id="IPR015424">
    <property type="entry name" value="PyrdxlP-dep_Trfase"/>
</dbReference>
<dbReference type="Gene3D" id="3.90.1150.10">
    <property type="entry name" value="Aspartate Aminotransferase, domain 1"/>
    <property type="match status" value="1"/>
</dbReference>
<evidence type="ECO:0000256" key="1">
    <source>
        <dbReference type="ARBA" id="ARBA00022898"/>
    </source>
</evidence>
<dbReference type="Gene3D" id="3.40.640.10">
    <property type="entry name" value="Type I PLP-dependent aspartate aminotransferase-like (Major domain)"/>
    <property type="match status" value="1"/>
</dbReference>
<evidence type="ECO:0000259" key="2">
    <source>
        <dbReference type="Pfam" id="PF00155"/>
    </source>
</evidence>
<dbReference type="AlphaFoldDB" id="A0A915JXE1"/>